<feature type="domain" description="Aerobactin siderophore biosynthesis IucA/IucC N-terminal" evidence="1">
    <location>
        <begin position="201"/>
        <end position="424"/>
    </location>
</feature>
<dbReference type="Proteomes" id="UP000807469">
    <property type="component" value="Unassembled WGS sequence"/>
</dbReference>
<reference evidence="3" key="1">
    <citation type="submission" date="2020-11" db="EMBL/GenBank/DDBJ databases">
        <authorList>
            <consortium name="DOE Joint Genome Institute"/>
            <person name="Ahrendt S."/>
            <person name="Riley R."/>
            <person name="Andreopoulos W."/>
            <person name="Labutti K."/>
            <person name="Pangilinan J."/>
            <person name="Ruiz-Duenas F.J."/>
            <person name="Barrasa J.M."/>
            <person name="Sanchez-Garcia M."/>
            <person name="Camarero S."/>
            <person name="Miyauchi S."/>
            <person name="Serrano A."/>
            <person name="Linde D."/>
            <person name="Babiker R."/>
            <person name="Drula E."/>
            <person name="Ayuso-Fernandez I."/>
            <person name="Pacheco R."/>
            <person name="Padilla G."/>
            <person name="Ferreira P."/>
            <person name="Barriuso J."/>
            <person name="Kellner H."/>
            <person name="Castanera R."/>
            <person name="Alfaro M."/>
            <person name="Ramirez L."/>
            <person name="Pisabarro A.G."/>
            <person name="Kuo A."/>
            <person name="Tritt A."/>
            <person name="Lipzen A."/>
            <person name="He G."/>
            <person name="Yan M."/>
            <person name="Ng V."/>
            <person name="Cullen D."/>
            <person name="Martin F."/>
            <person name="Rosso M.-N."/>
            <person name="Henrissat B."/>
            <person name="Hibbett D."/>
            <person name="Martinez A.T."/>
            <person name="Grigoriev I.V."/>
        </authorList>
    </citation>
    <scope>NUCLEOTIDE SEQUENCE</scope>
    <source>
        <strain evidence="3">CIRM-BRFM 674</strain>
    </source>
</reference>
<dbReference type="InterPro" id="IPR037455">
    <property type="entry name" value="LucA/IucC-like"/>
</dbReference>
<evidence type="ECO:0000313" key="4">
    <source>
        <dbReference type="Proteomes" id="UP000807469"/>
    </source>
</evidence>
<gene>
    <name evidence="3" type="ORF">BDN70DRAFT_872657</name>
</gene>
<feature type="domain" description="Aerobactin siderophore biosynthesis IucA/IucC-like C-terminal" evidence="2">
    <location>
        <begin position="452"/>
        <end position="606"/>
    </location>
</feature>
<dbReference type="PANTHER" id="PTHR34384:SF5">
    <property type="entry name" value="L-2,3-DIAMINOPROPANOATE--CITRATE LIGASE"/>
    <property type="match status" value="1"/>
</dbReference>
<sequence length="633" mass="71722">MPLSVTFQESKFRERAQFATTARLLSCLVTESLVHAFYQPIDVPIAKGFAIILLGDVAPDVGLVAADILAVVPLHHAPIFKPDDTSFIGREIGLLDPLDMVPLIFESGNEQDPLDGIATEQSSLMTAALEAVKDEKLLDFGKHTLYKSTDALSIWNKFAKSFKLDGQVLADIAQELQSAVKWQAYSYEHPPMAPSFHDPSIVWEQSIVEGHPTHPMHKTRRFLPPLPDYAPGLYDLSHPRLRFISIPRTCVKLTYDYETLIDPLLAETSLRCGREFVIEDDRVVIPVHELQLVHVQDKFPEVFTYPEEFNLPLLAQQSLRSVIFPLANTFRGLHLKLAIGVKLTSAVRTISPESAYLGPRFSAQVVPALVMDRKLVTVARELASVVHSHKDGEIAKHCAAIVRECHESTSEDRNERLIVCTSLVEKGHAGTDGNVYSIVRVFDLDTQEKRLIWLEKFVSIFLRAFLPPMLHNGVAFECHPQNCVARFDLDTKELKGFIVRDFGGLKIHLPTLKETTGVDMDFIEGHSIISRTLDDVYTRMYHTIIHNHFQQLIRVLDLHYNGLGWDVVRRQLHQNIPKGHPLNNAWLSADRTSLPGKCFMRMRMSSMYRFHLHGPFPNLIHYTGCEQDLEREE</sequence>
<dbReference type="OrthoDB" id="2117718at2759"/>
<name>A0A9P5ZDC0_9AGAR</name>
<accession>A0A9P5ZDC0</accession>
<dbReference type="InterPro" id="IPR007310">
    <property type="entry name" value="Aerobactin_biosyn_IucA/IucC_N"/>
</dbReference>
<dbReference type="EMBL" id="MU155144">
    <property type="protein sequence ID" value="KAF9484379.1"/>
    <property type="molecule type" value="Genomic_DNA"/>
</dbReference>
<dbReference type="Gene3D" id="1.10.510.40">
    <property type="match status" value="1"/>
</dbReference>
<evidence type="ECO:0000259" key="1">
    <source>
        <dbReference type="Pfam" id="PF04183"/>
    </source>
</evidence>
<organism evidence="3 4">
    <name type="scientific">Pholiota conissans</name>
    <dbReference type="NCBI Taxonomy" id="109636"/>
    <lineage>
        <taxon>Eukaryota</taxon>
        <taxon>Fungi</taxon>
        <taxon>Dikarya</taxon>
        <taxon>Basidiomycota</taxon>
        <taxon>Agaricomycotina</taxon>
        <taxon>Agaricomycetes</taxon>
        <taxon>Agaricomycetidae</taxon>
        <taxon>Agaricales</taxon>
        <taxon>Agaricineae</taxon>
        <taxon>Strophariaceae</taxon>
        <taxon>Pholiota</taxon>
    </lineage>
</organism>
<dbReference type="InterPro" id="IPR022770">
    <property type="entry name" value="IucA/IucC-like_C"/>
</dbReference>
<evidence type="ECO:0000259" key="2">
    <source>
        <dbReference type="Pfam" id="PF06276"/>
    </source>
</evidence>
<proteinExistence type="predicted"/>
<dbReference type="GO" id="GO:0019290">
    <property type="term" value="P:siderophore biosynthetic process"/>
    <property type="evidence" value="ECO:0007669"/>
    <property type="project" value="InterPro"/>
</dbReference>
<dbReference type="GO" id="GO:0016881">
    <property type="term" value="F:acid-amino acid ligase activity"/>
    <property type="evidence" value="ECO:0007669"/>
    <property type="project" value="UniProtKB-ARBA"/>
</dbReference>
<dbReference type="AlphaFoldDB" id="A0A9P5ZDC0"/>
<keyword evidence="4" id="KW-1185">Reference proteome</keyword>
<dbReference type="Pfam" id="PF06276">
    <property type="entry name" value="FhuF"/>
    <property type="match status" value="1"/>
</dbReference>
<dbReference type="Pfam" id="PF04183">
    <property type="entry name" value="IucA_IucC"/>
    <property type="match status" value="1"/>
</dbReference>
<comment type="caution">
    <text evidence="3">The sequence shown here is derived from an EMBL/GenBank/DDBJ whole genome shotgun (WGS) entry which is preliminary data.</text>
</comment>
<evidence type="ECO:0000313" key="3">
    <source>
        <dbReference type="EMBL" id="KAF9484379.1"/>
    </source>
</evidence>
<evidence type="ECO:0008006" key="5">
    <source>
        <dbReference type="Google" id="ProtNLM"/>
    </source>
</evidence>
<dbReference type="PANTHER" id="PTHR34384">
    <property type="entry name" value="L-2,3-DIAMINOPROPANOATE--CITRATE LIGASE"/>
    <property type="match status" value="1"/>
</dbReference>
<protein>
    <recommendedName>
        <fullName evidence="5">IucC family-domain-containing protein</fullName>
    </recommendedName>
</protein>